<dbReference type="Pfam" id="PF14034">
    <property type="entry name" value="Spore_YtrH"/>
    <property type="match status" value="1"/>
</dbReference>
<sequence>MAQVILTFCVAYGIVIGGSILGGMGAFFSDRAPLLVMSDLAIQLKIMGLVGALGGTFDSFLQIEKLFVGNFSPVLKQLIYIFAAFIGAHLGTISMLWLTQGKAS</sequence>
<dbReference type="Proteomes" id="UP000005850">
    <property type="component" value="Chromosome"/>
</dbReference>
<dbReference type="eggNOG" id="ENOG50330BE">
    <property type="taxonomic scope" value="Bacteria"/>
</dbReference>
<dbReference type="EMBL" id="CP007806">
    <property type="protein sequence ID" value="AIG28170.1"/>
    <property type="molecule type" value="Genomic_DNA"/>
</dbReference>
<accession>A0A075RFX0</accession>
<protein>
    <submittedName>
        <fullName evidence="2">Sporulation membrane protein YtrH</fullName>
    </submittedName>
</protein>
<organism evidence="2 3">
    <name type="scientific">Brevibacillus laterosporus LMG 15441</name>
    <dbReference type="NCBI Taxonomy" id="1042163"/>
    <lineage>
        <taxon>Bacteria</taxon>
        <taxon>Bacillati</taxon>
        <taxon>Bacillota</taxon>
        <taxon>Bacilli</taxon>
        <taxon>Bacillales</taxon>
        <taxon>Paenibacillaceae</taxon>
        <taxon>Brevibacillus</taxon>
    </lineage>
</organism>
<evidence type="ECO:0000313" key="2">
    <source>
        <dbReference type="EMBL" id="AIG28170.1"/>
    </source>
</evidence>
<feature type="transmembrane region" description="Helical" evidence="1">
    <location>
        <begin position="78"/>
        <end position="98"/>
    </location>
</feature>
<evidence type="ECO:0000256" key="1">
    <source>
        <dbReference type="SAM" id="Phobius"/>
    </source>
</evidence>
<dbReference type="InterPro" id="IPR025689">
    <property type="entry name" value="Spore_YtrH"/>
</dbReference>
<dbReference type="RefSeq" id="WP_003334864.1">
    <property type="nucleotide sequence ID" value="NZ_CP007806.1"/>
</dbReference>
<evidence type="ECO:0000313" key="3">
    <source>
        <dbReference type="Proteomes" id="UP000005850"/>
    </source>
</evidence>
<dbReference type="KEGG" id="blr:BRLA_c038870"/>
<reference evidence="2 3" key="1">
    <citation type="journal article" date="2011" name="J. Bacteriol.">
        <title>Genome sequence of Brevibacillus laterosporus LMG 15441, a pathogen of invertebrates.</title>
        <authorList>
            <person name="Djukic M."/>
            <person name="Poehlein A."/>
            <person name="Thurmer A."/>
            <person name="Daniel R."/>
        </authorList>
    </citation>
    <scope>NUCLEOTIDE SEQUENCE [LARGE SCALE GENOMIC DNA]</scope>
    <source>
        <strain evidence="2 3">LMG 15441</strain>
    </source>
</reference>
<proteinExistence type="predicted"/>
<name>A0A075RFX0_BRELA</name>
<gene>
    <name evidence="2" type="primary">ytrH</name>
    <name evidence="2" type="ORF">BRLA_c038870</name>
</gene>
<dbReference type="STRING" id="1042163.BRLA_c038870"/>
<keyword evidence="1" id="KW-0812">Transmembrane</keyword>
<keyword evidence="1" id="KW-0472">Membrane</keyword>
<feature type="transmembrane region" description="Helical" evidence="1">
    <location>
        <begin position="5"/>
        <end position="28"/>
    </location>
</feature>
<dbReference type="AlphaFoldDB" id="A0A075RFX0"/>
<keyword evidence="1" id="KW-1133">Transmembrane helix</keyword>
<dbReference type="HOGENOM" id="CLU_128689_1_0_9"/>
<keyword evidence="3" id="KW-1185">Reference proteome</keyword>